<dbReference type="EMBL" id="FJOG01000013">
    <property type="protein sequence ID" value="CZR59256.1"/>
    <property type="molecule type" value="Genomic_DNA"/>
</dbReference>
<feature type="region of interest" description="Disordered" evidence="1">
    <location>
        <begin position="56"/>
        <end position="88"/>
    </location>
</feature>
<keyword evidence="3" id="KW-1185">Reference proteome</keyword>
<organism evidence="2 3">
    <name type="scientific">Phialocephala subalpina</name>
    <dbReference type="NCBI Taxonomy" id="576137"/>
    <lineage>
        <taxon>Eukaryota</taxon>
        <taxon>Fungi</taxon>
        <taxon>Dikarya</taxon>
        <taxon>Ascomycota</taxon>
        <taxon>Pezizomycotina</taxon>
        <taxon>Leotiomycetes</taxon>
        <taxon>Helotiales</taxon>
        <taxon>Mollisiaceae</taxon>
        <taxon>Phialocephala</taxon>
        <taxon>Phialocephala fortinii species complex</taxon>
    </lineage>
</organism>
<evidence type="ECO:0000313" key="2">
    <source>
        <dbReference type="EMBL" id="CZR59256.1"/>
    </source>
</evidence>
<dbReference type="Proteomes" id="UP000184330">
    <property type="component" value="Unassembled WGS sequence"/>
</dbReference>
<dbReference type="OrthoDB" id="3554991at2759"/>
<reference evidence="2 3" key="1">
    <citation type="submission" date="2016-03" db="EMBL/GenBank/DDBJ databases">
        <authorList>
            <person name="Ploux O."/>
        </authorList>
    </citation>
    <scope>NUCLEOTIDE SEQUENCE [LARGE SCALE GENOMIC DNA]</scope>
    <source>
        <strain evidence="2 3">UAMH 11012</strain>
    </source>
</reference>
<dbReference type="AlphaFoldDB" id="A0A1L7X2L0"/>
<accession>A0A1L7X2L0</accession>
<sequence>MSRPTTPCPCLPPPQWIRGHTPVSPLSEELFGDFLDGPPRMTPLPVDLCWIFDDTDDEEESPSACRPPQLDTMDSDRRSPSPPPEPLVEGISAAVSIRSSSPSMPSKHPLPTEEEGQVSEVHLDRSPLFCSTNQQIPMYGGPPGEAIDPQSFISQFMDHMVLVQTQSAFPGALLYNIWAPYSYLVLHKFAPFNVLQPQGHLKSQVSTSCTEPVFKAISKAPHVFEVTMDAIIHVKKDIDGRRIMERREVELSRYFIPSMTHEYLEIHAKDICAGLNPVRERLGQMEGMSPFLVYGCQRSREVEIKLKTRTSDECHTNKRTVYLLKNRLIRGKFPRRRARVVTGEWLVGGINKRWGMILTEAKEYWAMM</sequence>
<evidence type="ECO:0000256" key="1">
    <source>
        <dbReference type="SAM" id="MobiDB-lite"/>
    </source>
</evidence>
<proteinExistence type="predicted"/>
<gene>
    <name evidence="2" type="ORF">PAC_09148</name>
</gene>
<evidence type="ECO:0000313" key="3">
    <source>
        <dbReference type="Proteomes" id="UP000184330"/>
    </source>
</evidence>
<name>A0A1L7X2L0_9HELO</name>
<protein>
    <submittedName>
        <fullName evidence="2">Uncharacterized protein</fullName>
    </submittedName>
</protein>